<feature type="compositionally biased region" description="Basic residues" evidence="1">
    <location>
        <begin position="537"/>
        <end position="563"/>
    </location>
</feature>
<protein>
    <submittedName>
        <fullName evidence="2">Putative secreted protein</fullName>
    </submittedName>
</protein>
<feature type="non-terminal residue" evidence="2">
    <location>
        <position position="563"/>
    </location>
</feature>
<reference evidence="2" key="1">
    <citation type="submission" date="2020-02" db="EMBL/GenBank/DDBJ databases">
        <authorList>
            <person name="Meier V. D."/>
        </authorList>
    </citation>
    <scope>NUCLEOTIDE SEQUENCE</scope>
    <source>
        <strain evidence="2">AVDCRST_MAG68</strain>
    </source>
</reference>
<feature type="compositionally biased region" description="Basic residues" evidence="1">
    <location>
        <begin position="21"/>
        <end position="33"/>
    </location>
</feature>
<feature type="region of interest" description="Disordered" evidence="1">
    <location>
        <begin position="469"/>
        <end position="563"/>
    </location>
</feature>
<feature type="compositionally biased region" description="Basic residues" evidence="1">
    <location>
        <begin position="262"/>
        <end position="276"/>
    </location>
</feature>
<dbReference type="AlphaFoldDB" id="A0A6J4LW90"/>
<feature type="region of interest" description="Disordered" evidence="1">
    <location>
        <begin position="135"/>
        <end position="178"/>
    </location>
</feature>
<feature type="compositionally biased region" description="Basic residues" evidence="1">
    <location>
        <begin position="354"/>
        <end position="371"/>
    </location>
</feature>
<dbReference type="EMBL" id="CADCTW010000146">
    <property type="protein sequence ID" value="CAA9342619.1"/>
    <property type="molecule type" value="Genomic_DNA"/>
</dbReference>
<feature type="region of interest" description="Disordered" evidence="1">
    <location>
        <begin position="212"/>
        <end position="294"/>
    </location>
</feature>
<feature type="compositionally biased region" description="Basic and acidic residues" evidence="1">
    <location>
        <begin position="527"/>
        <end position="536"/>
    </location>
</feature>
<feature type="compositionally biased region" description="Basic residues" evidence="1">
    <location>
        <begin position="147"/>
        <end position="159"/>
    </location>
</feature>
<proteinExistence type="predicted"/>
<evidence type="ECO:0000256" key="1">
    <source>
        <dbReference type="SAM" id="MobiDB-lite"/>
    </source>
</evidence>
<organism evidence="2">
    <name type="scientific">uncultured Gemmatimonadota bacterium</name>
    <dbReference type="NCBI Taxonomy" id="203437"/>
    <lineage>
        <taxon>Bacteria</taxon>
        <taxon>Pseudomonadati</taxon>
        <taxon>Gemmatimonadota</taxon>
        <taxon>environmental samples</taxon>
    </lineage>
</organism>
<accession>A0A6J4LW90</accession>
<sequence>ERSHPSGSRGPGHGRGDAVRRARLRAAGHHRDHQRSAGEPGGGHPQHGGSGRAGNAAGLVHPQAGAARFGARARVHQLGSRVPREHRVPGQLQRLQHLGRRQPRAPGGAEHRGVRHRPGRPVDLRQPALHLRRVAPLADRLRDAARRGRQGPHARRPHLRREQPARSEADQERADVPRLAYAHHRAAPDGPGRDLHLRRRVGQCARFGGGAGARVLHGHGGREPEHGGLPGRHHPRAAAQPGAGGGRRLRAHLPEPAAPAGPRRRGPERHRHRPRRDRPLGVPRPDLVPGLPPGRRLVRQLRHPAGRAEPGAAGGAGRQVGSQLLALAHRRVQQRREARGVHGRVGWRHGPALPRHRPVPARRQHRAHHRRREDDAARLLQDAGCADEHGELRVAQRRADPRAGARHHGAGVVPGRGGRVRLHRPPASRRDRLLRPRAGGRADAGDGRLVGRVLLERVHLLVRALARAGHPGAGAGRAPVAQRDRGGEARPHGRVQPAGAAADHLAGRLPGRPLVPRPARAQPRAPRRADLRDRLRPHPRRARARQRPARSAQRPRRPARPGR</sequence>
<feature type="compositionally biased region" description="Basic residues" evidence="1">
    <location>
        <begin position="418"/>
        <end position="427"/>
    </location>
</feature>
<feature type="region of interest" description="Disordered" evidence="1">
    <location>
        <begin position="1"/>
        <end position="122"/>
    </location>
</feature>
<gene>
    <name evidence="2" type="ORF">AVDCRST_MAG68-3066</name>
</gene>
<feature type="compositionally biased region" description="Low complexity" evidence="1">
    <location>
        <begin position="469"/>
        <end position="481"/>
    </location>
</feature>
<feature type="region of interest" description="Disordered" evidence="1">
    <location>
        <begin position="335"/>
        <end position="373"/>
    </location>
</feature>
<feature type="compositionally biased region" description="Basic and acidic residues" evidence="1">
    <location>
        <begin position="482"/>
        <end position="491"/>
    </location>
</feature>
<feature type="region of interest" description="Disordered" evidence="1">
    <location>
        <begin position="398"/>
        <end position="445"/>
    </location>
</feature>
<evidence type="ECO:0000313" key="2">
    <source>
        <dbReference type="EMBL" id="CAA9342619.1"/>
    </source>
</evidence>
<feature type="compositionally biased region" description="Low complexity" evidence="1">
    <location>
        <begin position="507"/>
        <end position="524"/>
    </location>
</feature>
<feature type="non-terminal residue" evidence="2">
    <location>
        <position position="1"/>
    </location>
</feature>
<feature type="compositionally biased region" description="Basic and acidic residues" evidence="1">
    <location>
        <begin position="160"/>
        <end position="176"/>
    </location>
</feature>
<name>A0A6J4LW90_9BACT</name>
<feature type="compositionally biased region" description="Gly residues" evidence="1">
    <location>
        <begin position="39"/>
        <end position="52"/>
    </location>
</feature>